<dbReference type="AlphaFoldDB" id="A0A370MVI5"/>
<gene>
    <name evidence="1" type="ORF">DN412_42535</name>
</gene>
<organism evidence="1 2">
    <name type="scientific">Cupriavidus lacunae</name>
    <dbReference type="NCBI Taxonomy" id="2666307"/>
    <lineage>
        <taxon>Bacteria</taxon>
        <taxon>Pseudomonadati</taxon>
        <taxon>Pseudomonadota</taxon>
        <taxon>Betaproteobacteria</taxon>
        <taxon>Burkholderiales</taxon>
        <taxon>Burkholderiaceae</taxon>
        <taxon>Cupriavidus</taxon>
    </lineage>
</organism>
<name>A0A370MVI5_9BURK</name>
<accession>A0A370MVI5</accession>
<proteinExistence type="predicted"/>
<dbReference type="EMBL" id="QKWJ01000200">
    <property type="protein sequence ID" value="RDJ97385.1"/>
    <property type="molecule type" value="Genomic_DNA"/>
</dbReference>
<evidence type="ECO:0000313" key="1">
    <source>
        <dbReference type="EMBL" id="RDJ97385.1"/>
    </source>
</evidence>
<sequence length="76" mass="8536">MLKIGKTDAFEQAYMAKFKAFAYRFGEFVAYERDRAARDIGHHLTKAVGGGGKQISNTLCWFQMKGIMATTLPDVE</sequence>
<evidence type="ECO:0000313" key="2">
    <source>
        <dbReference type="Proteomes" id="UP000255165"/>
    </source>
</evidence>
<comment type="caution">
    <text evidence="1">The sequence shown here is derived from an EMBL/GenBank/DDBJ whole genome shotgun (WGS) entry which is preliminary data.</text>
</comment>
<dbReference type="Proteomes" id="UP000255165">
    <property type="component" value="Unassembled WGS sequence"/>
</dbReference>
<protein>
    <submittedName>
        <fullName evidence="1">Uncharacterized protein</fullName>
    </submittedName>
</protein>
<dbReference type="RefSeq" id="WP_115216960.1">
    <property type="nucleotide sequence ID" value="NZ_QKWJ01000200.1"/>
</dbReference>
<reference evidence="2" key="1">
    <citation type="submission" date="2018-06" db="EMBL/GenBank/DDBJ databases">
        <authorList>
            <person name="Feng T."/>
            <person name="Jeon C.O."/>
        </authorList>
    </citation>
    <scope>NUCLEOTIDE SEQUENCE [LARGE SCALE GENOMIC DNA]</scope>
    <source>
        <strain evidence="2">S23</strain>
    </source>
</reference>
<keyword evidence="2" id="KW-1185">Reference proteome</keyword>